<evidence type="ECO:0000256" key="1">
    <source>
        <dbReference type="ARBA" id="ARBA00023186"/>
    </source>
</evidence>
<evidence type="ECO:0000259" key="3">
    <source>
        <dbReference type="Pfam" id="PF25767"/>
    </source>
</evidence>
<dbReference type="InterPro" id="IPR033162">
    <property type="entry name" value="TBCD"/>
</dbReference>
<keyword evidence="5" id="KW-1185">Reference proteome</keyword>
<name>S3BSF1_OPHP1</name>
<dbReference type="InterPro" id="IPR058033">
    <property type="entry name" value="ARM_TBCD_2nd"/>
</dbReference>
<dbReference type="InterPro" id="IPR022577">
    <property type="entry name" value="TBCD_C"/>
</dbReference>
<dbReference type="STRING" id="1262450.S3BSF1"/>
<dbReference type="Proteomes" id="UP000016923">
    <property type="component" value="Unassembled WGS sequence"/>
</dbReference>
<dbReference type="Pfam" id="PF23579">
    <property type="entry name" value="ARM_TBCD"/>
    <property type="match status" value="1"/>
</dbReference>
<dbReference type="eggNOG" id="KOG1943">
    <property type="taxonomic scope" value="Eukaryota"/>
</dbReference>
<gene>
    <name evidence="4" type="ORF">F503_06511</name>
</gene>
<dbReference type="SUPFAM" id="SSF48371">
    <property type="entry name" value="ARM repeat"/>
    <property type="match status" value="2"/>
</dbReference>
<sequence length="1211" mass="129705">MDDGDADIRLQRVAGDLIGEFDDTLRPFLYSKTSLKKTPNALKVKERVRIREADRMVGLLDPFQEFPQLLDAHLAKWLPLLAEAFLQAVNTPASPTQKKESSADSFLCPLQAAVARILYTLCKVRGEKVIVTFLPVEAKHLDPLLGALEAHGEASWSWEERYIVLLWLAQLLLAPFDLATIGGEDYLIDGLPVVEGFTWPSSAVPPITLRVVPLSITYLAHPGKERDAARALLVRVAMRRDMQRLGIRHALVQWALGVLGSTQTSQASQTGGSQSQPYFYIGTLSFLAGILSAAAGASDMDDALASIFAAVHAVAEDDESIANPTFDNIRSSALARKMIIKAMRAIVVRYIQKGGDDEDGDMAVETTIGYLLGRLADNDTPVRFAASKALGVIALRLDQEMAAQVIDAVLEALERNVLYDKHRNADLTAVDPLEWHGLMLTLAHLLYRRSPPLDALQGIVRALQRGLAFERRSVSGSATGTNVRDAACFGIWAMARRYTTKELLSLDGVKVLQTLATDLVVAAALDPAGNIRRGSSAALQEMIGRHPDTVRAGIPLVQVVDYHSVALRSRAATEVAQRATALDYEVYGKALQNALLGWRGVGDAGDAEARRVAALSYGQVTKQIALSSTSPFTTLQSIITPLVDRILQLQPRQVEEWHGFVLALAAVLDTIPQLDAAASTATDAAIYKGLLSQVSAVLEKCKALNAARRPDLLTEAASRLIVSSFPVVQVLGRQDSSSALVSGPELLVEANVVPPTRFQEIVSSFTPPSTAEYTTLVTSCLAVWLLRQEADVVAAASDAAVVLLVFSGPSSAACASLMSSWAEMIRKPGRRTGAAAAAASSFKARGSGSTAGGSAHIFSLTKAYPLFGDSDSNASLISTAILDRWTADKSIDTRVALLQALSQSAVLRTSSSLVSFKTILSSALDDYTIDARGDVGSHVRLQALKATQVMGVAPNSILLLKTLRLASEKLDRVRIAAQSALVQAIGADTELGQRLQSHTFSSQAYFETLLEVAETLATPAAALSTLMRGYVTSADTGNEELVVASRAALVKYVGDDSKRKRALWTALCKNLPVPLTGKGPPDRIVVPTLEVVVILFYSGVFGQGEDDGLMELCAQVSTAADKIGSVRKVEACIKLYGAVALTQSSAADEARKRLAALLQHPWPRVRTAVVDELWGLGIATQSDAYESLKSTDWGVAEVLATEALAGKLGLV</sequence>
<evidence type="ECO:0000259" key="2">
    <source>
        <dbReference type="Pfam" id="PF12612"/>
    </source>
</evidence>
<dbReference type="PANTHER" id="PTHR12658">
    <property type="entry name" value="BETA-TUBULIN COFACTOR D"/>
    <property type="match status" value="1"/>
</dbReference>
<dbReference type="GO" id="GO:0048487">
    <property type="term" value="F:beta-tubulin binding"/>
    <property type="evidence" value="ECO:0007669"/>
    <property type="project" value="InterPro"/>
</dbReference>
<dbReference type="Pfam" id="PF12612">
    <property type="entry name" value="TFCD_C"/>
    <property type="match status" value="1"/>
</dbReference>
<feature type="domain" description="Tubulin-folding cofactor D ARM repeats" evidence="3">
    <location>
        <begin position="356"/>
        <end position="553"/>
    </location>
</feature>
<dbReference type="OMA" id="EPHEAWH"/>
<keyword evidence="1" id="KW-0143">Chaperone</keyword>
<dbReference type="PANTHER" id="PTHR12658:SF0">
    <property type="entry name" value="TUBULIN-SPECIFIC CHAPERONE D"/>
    <property type="match status" value="1"/>
</dbReference>
<dbReference type="EMBL" id="KE148181">
    <property type="protein sequence ID" value="EPE02311.1"/>
    <property type="molecule type" value="Genomic_DNA"/>
</dbReference>
<proteinExistence type="predicted"/>
<dbReference type="AlphaFoldDB" id="S3BSF1"/>
<dbReference type="GO" id="GO:0007021">
    <property type="term" value="P:tubulin complex assembly"/>
    <property type="evidence" value="ECO:0007669"/>
    <property type="project" value="InterPro"/>
</dbReference>
<dbReference type="GO" id="GO:1990904">
    <property type="term" value="C:ribonucleoprotein complex"/>
    <property type="evidence" value="ECO:0007669"/>
    <property type="project" value="UniProtKB-KW"/>
</dbReference>
<dbReference type="HOGENOM" id="CLU_003043_3_0_1"/>
<dbReference type="OrthoDB" id="10253476at2759"/>
<feature type="domain" description="Tubulin-folding cofactor D C-terminal" evidence="2">
    <location>
        <begin position="961"/>
        <end position="1128"/>
    </location>
</feature>
<dbReference type="GO" id="GO:0000226">
    <property type="term" value="P:microtubule cytoskeleton organization"/>
    <property type="evidence" value="ECO:0007669"/>
    <property type="project" value="TreeGrafter"/>
</dbReference>
<evidence type="ECO:0000313" key="4">
    <source>
        <dbReference type="EMBL" id="EPE02311.1"/>
    </source>
</evidence>
<dbReference type="Pfam" id="PF25767">
    <property type="entry name" value="ARM_TBCD_2nd"/>
    <property type="match status" value="1"/>
</dbReference>
<dbReference type="VEuPathDB" id="FungiDB:F503_06511"/>
<dbReference type="GO" id="GO:0005096">
    <property type="term" value="F:GTPase activator activity"/>
    <property type="evidence" value="ECO:0007669"/>
    <property type="project" value="InterPro"/>
</dbReference>
<reference evidence="4 5" key="1">
    <citation type="journal article" date="2013" name="BMC Genomics">
        <title>The genome and transcriptome of the pine saprophyte Ophiostoma piceae, and a comparison with the bark beetle-associated pine pathogen Grosmannia clavigera.</title>
        <authorList>
            <person name="Haridas S."/>
            <person name="Wang Y."/>
            <person name="Lim L."/>
            <person name="Massoumi Alamouti S."/>
            <person name="Jackman S."/>
            <person name="Docking R."/>
            <person name="Robertson G."/>
            <person name="Birol I."/>
            <person name="Bohlmann J."/>
            <person name="Breuil C."/>
        </authorList>
    </citation>
    <scope>NUCLEOTIDE SEQUENCE [LARGE SCALE GENOMIC DNA]</scope>
    <source>
        <strain evidence="4 5">UAMH 11346</strain>
    </source>
</reference>
<organism evidence="4 5">
    <name type="scientific">Ophiostoma piceae (strain UAMH 11346)</name>
    <name type="common">Sap stain fungus</name>
    <dbReference type="NCBI Taxonomy" id="1262450"/>
    <lineage>
        <taxon>Eukaryota</taxon>
        <taxon>Fungi</taxon>
        <taxon>Dikarya</taxon>
        <taxon>Ascomycota</taxon>
        <taxon>Pezizomycotina</taxon>
        <taxon>Sordariomycetes</taxon>
        <taxon>Sordariomycetidae</taxon>
        <taxon>Ophiostomatales</taxon>
        <taxon>Ophiostomataceae</taxon>
        <taxon>Ophiostoma</taxon>
    </lineage>
</organism>
<dbReference type="InterPro" id="IPR011989">
    <property type="entry name" value="ARM-like"/>
</dbReference>
<protein>
    <submittedName>
        <fullName evidence="4">Small nuclear ribonucleoprotein u1a</fullName>
    </submittedName>
</protein>
<dbReference type="Gene3D" id="1.25.10.10">
    <property type="entry name" value="Leucine-rich Repeat Variant"/>
    <property type="match status" value="1"/>
</dbReference>
<accession>S3BSF1</accession>
<keyword evidence="4" id="KW-0687">Ribonucleoprotein</keyword>
<dbReference type="InterPro" id="IPR016024">
    <property type="entry name" value="ARM-type_fold"/>
</dbReference>
<evidence type="ECO:0000313" key="5">
    <source>
        <dbReference type="Proteomes" id="UP000016923"/>
    </source>
</evidence>
<dbReference type="GO" id="GO:0007023">
    <property type="term" value="P:post-chaperonin tubulin folding pathway"/>
    <property type="evidence" value="ECO:0007669"/>
    <property type="project" value="InterPro"/>
</dbReference>